<dbReference type="EMBL" id="VSRR010142945">
    <property type="protein sequence ID" value="MPD04812.1"/>
    <property type="molecule type" value="Genomic_DNA"/>
</dbReference>
<gene>
    <name evidence="2" type="ORF">E2C01_100522</name>
</gene>
<evidence type="ECO:0000313" key="3">
    <source>
        <dbReference type="Proteomes" id="UP000324222"/>
    </source>
</evidence>
<comment type="caution">
    <text evidence="2">The sequence shown here is derived from an EMBL/GenBank/DDBJ whole genome shotgun (WGS) entry which is preliminary data.</text>
</comment>
<accession>A0A5B7K384</accession>
<evidence type="ECO:0000313" key="2">
    <source>
        <dbReference type="EMBL" id="MPD04812.1"/>
    </source>
</evidence>
<organism evidence="2 3">
    <name type="scientific">Portunus trituberculatus</name>
    <name type="common">Swimming crab</name>
    <name type="synonym">Neptunus trituberculatus</name>
    <dbReference type="NCBI Taxonomy" id="210409"/>
    <lineage>
        <taxon>Eukaryota</taxon>
        <taxon>Metazoa</taxon>
        <taxon>Ecdysozoa</taxon>
        <taxon>Arthropoda</taxon>
        <taxon>Crustacea</taxon>
        <taxon>Multicrustacea</taxon>
        <taxon>Malacostraca</taxon>
        <taxon>Eumalacostraca</taxon>
        <taxon>Eucarida</taxon>
        <taxon>Decapoda</taxon>
        <taxon>Pleocyemata</taxon>
        <taxon>Brachyura</taxon>
        <taxon>Eubrachyura</taxon>
        <taxon>Portunoidea</taxon>
        <taxon>Portunidae</taxon>
        <taxon>Portuninae</taxon>
        <taxon>Portunus</taxon>
    </lineage>
</organism>
<reference evidence="2 3" key="1">
    <citation type="submission" date="2019-05" db="EMBL/GenBank/DDBJ databases">
        <title>Another draft genome of Portunus trituberculatus and its Hox gene families provides insights of decapod evolution.</title>
        <authorList>
            <person name="Jeong J.-H."/>
            <person name="Song I."/>
            <person name="Kim S."/>
            <person name="Choi T."/>
            <person name="Kim D."/>
            <person name="Ryu S."/>
            <person name="Kim W."/>
        </authorList>
    </citation>
    <scope>NUCLEOTIDE SEQUENCE [LARGE SCALE GENOMIC DNA]</scope>
    <source>
        <tissue evidence="2">Muscle</tissue>
    </source>
</reference>
<feature type="region of interest" description="Disordered" evidence="1">
    <location>
        <begin position="1"/>
        <end position="86"/>
    </location>
</feature>
<feature type="compositionally biased region" description="Pro residues" evidence="1">
    <location>
        <begin position="55"/>
        <end position="64"/>
    </location>
</feature>
<protein>
    <submittedName>
        <fullName evidence="2">Uncharacterized protein</fullName>
    </submittedName>
</protein>
<keyword evidence="3" id="KW-1185">Reference proteome</keyword>
<name>A0A5B7K384_PORTR</name>
<dbReference type="AlphaFoldDB" id="A0A5B7K384"/>
<proteinExistence type="predicted"/>
<evidence type="ECO:0000256" key="1">
    <source>
        <dbReference type="SAM" id="MobiDB-lite"/>
    </source>
</evidence>
<sequence length="167" mass="17892">MPSSLSSTAPPHHTQAASLFPPRVMSPNRSLTPFHLRLPRWLRRPQGQVSGGPSLPAPPDPRPGPGMQQVPLVRSSSGYDTPALEGGCGDQTKIALSPPPASLLQYLPSPAEALKGAFFHPLFEEASRTPSPAGGDGTHNIIFHLQPFVHKYLLFLSFRGPLVLSPV</sequence>
<dbReference type="Proteomes" id="UP000324222">
    <property type="component" value="Unassembled WGS sequence"/>
</dbReference>